<dbReference type="Proteomes" id="UP000006101">
    <property type="component" value="Chromosome"/>
</dbReference>
<dbReference type="AlphaFoldDB" id="K0BBF7"/>
<dbReference type="HOGENOM" id="CLU_462035_0_0_2"/>
<feature type="region of interest" description="Disordered" evidence="6">
    <location>
        <begin position="552"/>
        <end position="579"/>
    </location>
</feature>
<evidence type="ECO:0000256" key="5">
    <source>
        <dbReference type="ARBA" id="ARBA00023136"/>
    </source>
</evidence>
<dbReference type="InterPro" id="IPR010920">
    <property type="entry name" value="LSM_dom_sf"/>
</dbReference>
<dbReference type="KEGG" id="nkr:NKOR_09435"/>
<protein>
    <submittedName>
        <fullName evidence="9">MscS mechanosensitive ion channel</fullName>
    </submittedName>
</protein>
<feature type="compositionally biased region" description="Gly residues" evidence="6">
    <location>
        <begin position="570"/>
        <end position="579"/>
    </location>
</feature>
<evidence type="ECO:0000256" key="7">
    <source>
        <dbReference type="SAM" id="Phobius"/>
    </source>
</evidence>
<dbReference type="PANTHER" id="PTHR30566:SF5">
    <property type="entry name" value="MECHANOSENSITIVE ION CHANNEL PROTEIN 1, MITOCHONDRIAL-RELATED"/>
    <property type="match status" value="1"/>
</dbReference>
<feature type="transmembrane region" description="Helical" evidence="7">
    <location>
        <begin position="67"/>
        <end position="87"/>
    </location>
</feature>
<feature type="transmembrane region" description="Helical" evidence="7">
    <location>
        <begin position="301"/>
        <end position="318"/>
    </location>
</feature>
<reference evidence="9 10" key="1">
    <citation type="journal article" date="2012" name="J. Bacteriol.">
        <title>Draft Genome Sequence of an Ammonia-Oxidizing Archaeon, "Candidatus Nitrosopumilus koreensis" AR1, from Marine Sediment.</title>
        <authorList>
            <person name="Park S.J."/>
            <person name="Kim J.G."/>
            <person name="Jung M.Y."/>
            <person name="Kim S.J."/>
            <person name="Cha I.T."/>
            <person name="Kwon K."/>
            <person name="Lee J.H."/>
            <person name="Rhee S.K."/>
        </authorList>
    </citation>
    <scope>NUCLEOTIDE SEQUENCE [LARGE SCALE GENOMIC DNA]</scope>
    <source>
        <strain evidence="9 10">AR1</strain>
    </source>
</reference>
<evidence type="ECO:0000256" key="2">
    <source>
        <dbReference type="ARBA" id="ARBA00022475"/>
    </source>
</evidence>
<comment type="subcellular location">
    <subcellularLocation>
        <location evidence="1">Cell membrane</location>
        <topology evidence="1">Multi-pass membrane protein</topology>
    </subcellularLocation>
</comment>
<evidence type="ECO:0000259" key="8">
    <source>
        <dbReference type="Pfam" id="PF00924"/>
    </source>
</evidence>
<keyword evidence="4 7" id="KW-1133">Transmembrane helix</keyword>
<evidence type="ECO:0000256" key="6">
    <source>
        <dbReference type="SAM" id="MobiDB-lite"/>
    </source>
</evidence>
<organism evidence="9 10">
    <name type="scientific">Candidatus Nitrosopumilus koreensis AR1</name>
    <dbReference type="NCBI Taxonomy" id="1229908"/>
    <lineage>
        <taxon>Archaea</taxon>
        <taxon>Nitrososphaerota</taxon>
        <taxon>Nitrososphaeria</taxon>
        <taxon>Nitrosopumilales</taxon>
        <taxon>Nitrosopumilaceae</taxon>
        <taxon>Nitrosopumilus</taxon>
    </lineage>
</organism>
<keyword evidence="10" id="KW-1185">Reference proteome</keyword>
<feature type="transmembrane region" description="Helical" evidence="7">
    <location>
        <begin position="27"/>
        <end position="46"/>
    </location>
</feature>
<dbReference type="Gene3D" id="2.30.30.60">
    <property type="match status" value="1"/>
</dbReference>
<evidence type="ECO:0000256" key="4">
    <source>
        <dbReference type="ARBA" id="ARBA00022989"/>
    </source>
</evidence>
<feature type="domain" description="Mechanosensitive ion channel MscS" evidence="8">
    <location>
        <begin position="344"/>
        <end position="412"/>
    </location>
</feature>
<dbReference type="SUPFAM" id="SSF82689">
    <property type="entry name" value="Mechanosensitive channel protein MscS (YggB), C-terminal domain"/>
    <property type="match status" value="1"/>
</dbReference>
<keyword evidence="3 7" id="KW-0812">Transmembrane</keyword>
<evidence type="ECO:0000313" key="9">
    <source>
        <dbReference type="EMBL" id="AFS81736.1"/>
    </source>
</evidence>
<dbReference type="Pfam" id="PF00924">
    <property type="entry name" value="MS_channel_2nd"/>
    <property type="match status" value="1"/>
</dbReference>
<dbReference type="Gene3D" id="3.30.70.100">
    <property type="match status" value="1"/>
</dbReference>
<accession>K0BBF7</accession>
<gene>
    <name evidence="9" type="ORF">NKOR_09435</name>
</gene>
<evidence type="ECO:0000256" key="1">
    <source>
        <dbReference type="ARBA" id="ARBA00004651"/>
    </source>
</evidence>
<evidence type="ECO:0000313" key="10">
    <source>
        <dbReference type="Proteomes" id="UP000006101"/>
    </source>
</evidence>
<dbReference type="GO" id="GO:0055085">
    <property type="term" value="P:transmembrane transport"/>
    <property type="evidence" value="ECO:0007669"/>
    <property type="project" value="InterPro"/>
</dbReference>
<dbReference type="SUPFAM" id="SSF50182">
    <property type="entry name" value="Sm-like ribonucleoproteins"/>
    <property type="match status" value="1"/>
</dbReference>
<dbReference type="GO" id="GO:0005886">
    <property type="term" value="C:plasma membrane"/>
    <property type="evidence" value="ECO:0007669"/>
    <property type="project" value="UniProtKB-SubCell"/>
</dbReference>
<feature type="transmembrane region" description="Helical" evidence="7">
    <location>
        <begin position="324"/>
        <end position="341"/>
    </location>
</feature>
<keyword evidence="5 7" id="KW-0472">Membrane</keyword>
<dbReference type="InterPro" id="IPR006685">
    <property type="entry name" value="MscS_channel_2nd"/>
</dbReference>
<dbReference type="InterPro" id="IPR023408">
    <property type="entry name" value="MscS_beta-dom_sf"/>
</dbReference>
<dbReference type="Gene3D" id="1.10.287.1260">
    <property type="match status" value="1"/>
</dbReference>
<evidence type="ECO:0000256" key="3">
    <source>
        <dbReference type="ARBA" id="ARBA00022692"/>
    </source>
</evidence>
<sequence>MAEEDISQISVGEFETVSQLLASSESLQLAFIIMIVGIIGIAIGYRKFSSWVSSQKFYYQRPHVSRFLRRAVLPFFAIALITTINIYTQTGILLEEDFNAVKDGEMAPQKIFAKILNTFNILVIGYTVSHLIPIALTKRDKSILEREDFDAWFEMRGFVDDNGDLFHKLYKWVPPKITPEDIEEDEFKELLKSKEGMQKLEQFRTTKGNPIGGYEKLVEDPFEDWKKSERAKYEKYFQNCVSGNNQSGRKLTPGAKPEEIYPIDVWREEKRTHGYEPIIPSSRPPGYAEKKREGIPKSAKQVLPIGIFAATILGVIAWWGVDLIVLATATGGFSIGLGLALQETMQNYFAYIMIRKDKIVVEGDRVQLETGYNGYVHKITPRVTYIRDALHESIAIIPTRQLVSAQIINYTKENKLVPAIVKVGVSYLNNPRQVASILVKVGKRGMKEIVDGKGRHLVRQNRCPYLDENKPSCGCDRDIHVEVVQPVIRFNDFNDSSLDFSMWLYVRDYGAQFKTKTDLRMIMYEEFKRYDIRIPWPIRTIYQGDEKKEFEEISKGDQDRKRVLDEYGTGDIGRGGGED</sequence>
<dbReference type="RefSeq" id="WP_014964111.1">
    <property type="nucleotide sequence ID" value="NC_018655.1"/>
</dbReference>
<proteinExistence type="predicted"/>
<keyword evidence="2" id="KW-1003">Cell membrane</keyword>
<dbReference type="PATRIC" id="fig|1229908.8.peg.2034"/>
<feature type="compositionally biased region" description="Basic and acidic residues" evidence="6">
    <location>
        <begin position="552"/>
        <end position="565"/>
    </location>
</feature>
<dbReference type="InterPro" id="IPR011066">
    <property type="entry name" value="MscS_channel_C_sf"/>
</dbReference>
<dbReference type="GeneID" id="13724725"/>
<dbReference type="PANTHER" id="PTHR30566">
    <property type="entry name" value="YNAI-RELATED MECHANOSENSITIVE ION CHANNEL"/>
    <property type="match status" value="1"/>
</dbReference>
<name>K0BBF7_9ARCH</name>
<feature type="transmembrane region" description="Helical" evidence="7">
    <location>
        <begin position="115"/>
        <end position="136"/>
    </location>
</feature>
<dbReference type="EMBL" id="CP003842">
    <property type="protein sequence ID" value="AFS81736.1"/>
    <property type="molecule type" value="Genomic_DNA"/>
</dbReference>
<dbReference type="STRING" id="1229908.NKOR_09435"/>